<dbReference type="GeneID" id="36559694"/>
<keyword evidence="9 13" id="KW-0694">RNA-binding</keyword>
<feature type="binding site" evidence="12">
    <location>
        <position position="295"/>
    </location>
    <ligand>
        <name>Zn(2+)</name>
        <dbReference type="ChEBI" id="CHEBI:29105"/>
    </ligand>
</feature>
<dbReference type="Gene3D" id="3.30.1600.10">
    <property type="entry name" value="SIR2/SIRT2 'Small Domain"/>
    <property type="match status" value="1"/>
</dbReference>
<comment type="caution">
    <text evidence="16">The sequence shown here is derived from an EMBL/GenBank/DDBJ whole genome shotgun (WGS) entry which is preliminary data.</text>
</comment>
<dbReference type="Pfam" id="PF02146">
    <property type="entry name" value="SIR2"/>
    <property type="match status" value="1"/>
</dbReference>
<dbReference type="SUPFAM" id="SSF53335">
    <property type="entry name" value="S-adenosyl-L-methionine-dependent methyltransferases"/>
    <property type="match status" value="1"/>
</dbReference>
<feature type="binding site" evidence="12">
    <location>
        <position position="319"/>
    </location>
    <ligand>
        <name>Zn(2+)</name>
        <dbReference type="ChEBI" id="CHEBI:29105"/>
    </ligand>
</feature>
<dbReference type="Gene3D" id="3.40.50.1220">
    <property type="entry name" value="TPP-binding domain"/>
    <property type="match status" value="1"/>
</dbReference>
<dbReference type="PROSITE" id="PS50305">
    <property type="entry name" value="SIRTUIN"/>
    <property type="match status" value="1"/>
</dbReference>
<dbReference type="VEuPathDB" id="FungiDB:P170DRAFT_461076"/>
<keyword evidence="8 13" id="KW-0819">tRNA processing</keyword>
<dbReference type="GO" id="GO:0008033">
    <property type="term" value="P:tRNA processing"/>
    <property type="evidence" value="ECO:0007669"/>
    <property type="project" value="UniProtKB-UniRule"/>
</dbReference>
<evidence type="ECO:0000256" key="12">
    <source>
        <dbReference type="PROSITE-ProRule" id="PRU00236"/>
    </source>
</evidence>
<evidence type="ECO:0000256" key="5">
    <source>
        <dbReference type="ARBA" id="ARBA00022603"/>
    </source>
</evidence>
<dbReference type="InterPro" id="IPR026591">
    <property type="entry name" value="Sirtuin_cat_small_dom_sf"/>
</dbReference>
<dbReference type="GO" id="GO:0160102">
    <property type="term" value="F:tRNA (guanine(10)-N2)-methyltransferase activity"/>
    <property type="evidence" value="ECO:0007669"/>
    <property type="project" value="UniProtKB-EC"/>
</dbReference>
<dbReference type="AlphaFoldDB" id="A0A2I2GQI1"/>
<dbReference type="Gene3D" id="3.40.50.150">
    <property type="entry name" value="Vaccinia Virus protein VP39"/>
    <property type="match status" value="1"/>
</dbReference>
<dbReference type="InterPro" id="IPR029035">
    <property type="entry name" value="DHS-like_NAD/FAD-binding_dom"/>
</dbReference>
<keyword evidence="10" id="KW-0520">NAD</keyword>
<feature type="region of interest" description="Disordered" evidence="14">
    <location>
        <begin position="332"/>
        <end position="365"/>
    </location>
</feature>
<feature type="binding site" evidence="12">
    <location>
        <position position="298"/>
    </location>
    <ligand>
        <name>Zn(2+)</name>
        <dbReference type="ChEBI" id="CHEBI:29105"/>
    </ligand>
</feature>
<dbReference type="PROSITE" id="PS00092">
    <property type="entry name" value="N6_MTASE"/>
    <property type="match status" value="1"/>
</dbReference>
<dbReference type="InterPro" id="IPR003000">
    <property type="entry name" value="Sirtuin"/>
</dbReference>
<dbReference type="GO" id="GO:0043527">
    <property type="term" value="C:tRNA methyltransferase complex"/>
    <property type="evidence" value="ECO:0007669"/>
    <property type="project" value="UniProtKB-ARBA"/>
</dbReference>
<keyword evidence="7 13" id="KW-0949">S-adenosyl-L-methionine</keyword>
<dbReference type="GO" id="GO:0070403">
    <property type="term" value="F:NAD+ binding"/>
    <property type="evidence" value="ECO:0007669"/>
    <property type="project" value="InterPro"/>
</dbReference>
<evidence type="ECO:0000256" key="1">
    <source>
        <dbReference type="ARBA" id="ARBA00004496"/>
    </source>
</evidence>
<sequence>MDPLPAPRGETSSLQKIEVDAAQMASADVHEANLTETVVAVENDVSQSEYESDSDASGDEWETQSLYEDAIQVLRDDQLRDGVPDACTLEEAVAFRNRLHEIGKAAFVGETIGQDAVTAKKLCTAFGILPPSFLEGAPDEAYHPLLAIAISREFSRRQKLPQYNTVEDAVRLLQESKNIVVLTGAGISTSLGIPDFRSKDTGLYSQLEHLGLNDPQEVFDIQVFREDPSIFFSIAKDILPTEKKYSPTHGFIRLLQDKGKLLTNYTQNIDNIEANAGVLPERIVQCHGSFASATCVKCKYQVQGDAIFDEIKKGAIPECTVCRQKIAEDAMKTQGMKRKRSTNGTQKSRKNEGEDSSEEEDYEIPTPGVMKPDITFFGEDLPDEFGRRLLHHDRDQVDLVIVIGTSLKVAPVAEVPGVLPRTVPQIYISRTPVSHTGFDIDLLGDCDVVVSELSRRAGWELKHEMIPPGETVETRIDRDPTTQSSGLQSGLVDAIAMEYLIRFAQAHETFRRPEIEALASLAGIELEILSYDQFSPYCIIRIPDEAAARKLVSRSILVKDIFELWGHGANYDEVHADVRRRTQHRWSEFKEGSFRFSFETFSGKRSMEERRSIIQSFSFMAFTGPIRMKNPDNDFWVHEDYLSAVESAVKYPDAPRPEKLDLDPKHIYFGRWIADSHRDIINRYDLKKRRYISTTSMDAELSLVTANMAHADPGRLFYDPFVGTGSFCVAAAHFGALTCGSDIDPRSFRGRERKKGDPIGVATNFKQYGTTSKFVDAFTSDLTNTPLLKRPFLDGIICDPPYGVREGLRVLGTRDGRGKEEVVIDGVPAHYRPGYIAPKKPYGFEAMLHDILEFASQTLVTDGRMCMWMPTSGDEDVKLMIPMHENLEVVSVSVQPFNNWARRLITYRRLPEGQVSDVSLGRQKGDDQGISADDLNAFRRKYFARNKTGAESPATQ</sequence>
<dbReference type="InterPro" id="IPR026590">
    <property type="entry name" value="Ssirtuin_cat_dom"/>
</dbReference>
<dbReference type="Pfam" id="PF25904">
    <property type="entry name" value="Tmrp11_N"/>
    <property type="match status" value="1"/>
</dbReference>
<dbReference type="InterPro" id="IPR002052">
    <property type="entry name" value="DNA_methylase_N6_adenine_CS"/>
</dbReference>
<dbReference type="SUPFAM" id="SSF52467">
    <property type="entry name" value="DHS-like NAD/FAD-binding domain"/>
    <property type="match status" value="1"/>
</dbReference>
<name>A0A2I2GQI1_9EURO</name>
<dbReference type="EC" id="2.1.1.214" evidence="11"/>
<dbReference type="STRING" id="1392250.A0A2I2GQI1"/>
<keyword evidence="4 13" id="KW-0820">tRNA-binding</keyword>
<protein>
    <recommendedName>
        <fullName evidence="11">tRNA (guanine(10)-N(2))-methyltransferase</fullName>
        <ecNumber evidence="11">2.1.1.214</ecNumber>
    </recommendedName>
</protein>
<evidence type="ECO:0000256" key="3">
    <source>
        <dbReference type="ARBA" id="ARBA00022490"/>
    </source>
</evidence>
<feature type="binding site" evidence="12">
    <location>
        <position position="322"/>
    </location>
    <ligand>
        <name>Zn(2+)</name>
        <dbReference type="ChEBI" id="CHEBI:29105"/>
    </ligand>
</feature>
<dbReference type="PANTHER" id="PTHR13370">
    <property type="entry name" value="RNA METHYLASE-RELATED"/>
    <property type="match status" value="1"/>
</dbReference>
<dbReference type="InterPro" id="IPR059073">
    <property type="entry name" value="TRMT11_N"/>
</dbReference>
<feature type="domain" description="Deacetylase sirtuin-type" evidence="15">
    <location>
        <begin position="159"/>
        <end position="460"/>
    </location>
</feature>
<evidence type="ECO:0000256" key="13">
    <source>
        <dbReference type="PROSITE-ProRule" id="PRU00959"/>
    </source>
</evidence>
<reference evidence="16 17" key="1">
    <citation type="submission" date="2016-12" db="EMBL/GenBank/DDBJ databases">
        <title>The genomes of Aspergillus section Nigri reveals drivers in fungal speciation.</title>
        <authorList>
            <consortium name="DOE Joint Genome Institute"/>
            <person name="Vesth T.C."/>
            <person name="Nybo J."/>
            <person name="Theobald S."/>
            <person name="Brandl J."/>
            <person name="Frisvad J.C."/>
            <person name="Nielsen K.F."/>
            <person name="Lyhne E.K."/>
            <person name="Kogle M.E."/>
            <person name="Kuo A."/>
            <person name="Riley R."/>
            <person name="Clum A."/>
            <person name="Nolan M."/>
            <person name="Lipzen A."/>
            <person name="Salamov A."/>
            <person name="Henrissat B."/>
            <person name="Wiebenga A."/>
            <person name="De Vries R.P."/>
            <person name="Grigoriev I.V."/>
            <person name="Mortensen U.H."/>
            <person name="Andersen M.R."/>
            <person name="Baker S.E."/>
        </authorList>
    </citation>
    <scope>NUCLEOTIDE SEQUENCE [LARGE SCALE GENOMIC DNA]</scope>
    <source>
        <strain evidence="16 17">IBT 23096</strain>
    </source>
</reference>
<accession>A0A2I2GQI1</accession>
<dbReference type="Pfam" id="PF01170">
    <property type="entry name" value="UPF0020"/>
    <property type="match status" value="1"/>
</dbReference>
<dbReference type="RefSeq" id="XP_024710440.1">
    <property type="nucleotide sequence ID" value="XM_024851996.1"/>
</dbReference>
<keyword evidence="5 13" id="KW-0489">Methyltransferase</keyword>
<evidence type="ECO:0000256" key="14">
    <source>
        <dbReference type="SAM" id="MobiDB-lite"/>
    </source>
</evidence>
<evidence type="ECO:0000256" key="8">
    <source>
        <dbReference type="ARBA" id="ARBA00022694"/>
    </source>
</evidence>
<evidence type="ECO:0000256" key="7">
    <source>
        <dbReference type="ARBA" id="ARBA00022691"/>
    </source>
</evidence>
<evidence type="ECO:0000259" key="15">
    <source>
        <dbReference type="PROSITE" id="PS50305"/>
    </source>
</evidence>
<dbReference type="GO" id="GO:0046872">
    <property type="term" value="F:metal ion binding"/>
    <property type="evidence" value="ECO:0007669"/>
    <property type="project" value="UniProtKB-KW"/>
</dbReference>
<dbReference type="GO" id="GO:0000049">
    <property type="term" value="F:tRNA binding"/>
    <property type="evidence" value="ECO:0007669"/>
    <property type="project" value="UniProtKB-UniRule"/>
</dbReference>
<evidence type="ECO:0000256" key="2">
    <source>
        <dbReference type="ARBA" id="ARBA00006924"/>
    </source>
</evidence>
<comment type="similarity">
    <text evidence="13">Belongs to the class I-like SAM-binding methyltransferase superfamily. TRM11 methyltransferase family.</text>
</comment>
<dbReference type="InterPro" id="IPR000241">
    <property type="entry name" value="RlmKL-like_Mtase"/>
</dbReference>
<evidence type="ECO:0000256" key="6">
    <source>
        <dbReference type="ARBA" id="ARBA00022679"/>
    </source>
</evidence>
<keyword evidence="6 13" id="KW-0808">Transferase</keyword>
<dbReference type="EMBL" id="MSFO01000001">
    <property type="protein sequence ID" value="PLB55138.1"/>
    <property type="molecule type" value="Genomic_DNA"/>
</dbReference>
<dbReference type="GO" id="GO:0005737">
    <property type="term" value="C:cytoplasm"/>
    <property type="evidence" value="ECO:0007669"/>
    <property type="project" value="UniProtKB-SubCell"/>
</dbReference>
<keyword evidence="12" id="KW-0479">Metal-binding</keyword>
<comment type="subcellular location">
    <subcellularLocation>
        <location evidence="1">Cytoplasm</location>
    </subcellularLocation>
</comment>
<evidence type="ECO:0000256" key="10">
    <source>
        <dbReference type="ARBA" id="ARBA00023027"/>
    </source>
</evidence>
<keyword evidence="12" id="KW-0862">Zinc</keyword>
<keyword evidence="17" id="KW-1185">Reference proteome</keyword>
<feature type="active site" description="Proton acceptor" evidence="12">
    <location>
        <position position="287"/>
    </location>
</feature>
<keyword evidence="3" id="KW-0963">Cytoplasm</keyword>
<evidence type="ECO:0000256" key="9">
    <source>
        <dbReference type="ARBA" id="ARBA00022884"/>
    </source>
</evidence>
<dbReference type="Proteomes" id="UP000234275">
    <property type="component" value="Unassembled WGS sequence"/>
</dbReference>
<gene>
    <name evidence="16" type="ORF">P170DRAFT_461076</name>
</gene>
<feature type="compositionally biased region" description="Acidic residues" evidence="14">
    <location>
        <begin position="50"/>
        <end position="61"/>
    </location>
</feature>
<dbReference type="FunFam" id="3.40.50.150:FF:000260">
    <property type="entry name" value="RNA methylase family protein"/>
    <property type="match status" value="1"/>
</dbReference>
<feature type="compositionally biased region" description="Acidic residues" evidence="14">
    <location>
        <begin position="354"/>
        <end position="363"/>
    </location>
</feature>
<dbReference type="GO" id="GO:0032259">
    <property type="term" value="P:methylation"/>
    <property type="evidence" value="ECO:0007669"/>
    <property type="project" value="UniProtKB-UniRule"/>
</dbReference>
<feature type="region of interest" description="Disordered" evidence="14">
    <location>
        <begin position="42"/>
        <end position="61"/>
    </location>
</feature>
<evidence type="ECO:0000313" key="17">
    <source>
        <dbReference type="Proteomes" id="UP000234275"/>
    </source>
</evidence>
<dbReference type="PROSITE" id="PS51627">
    <property type="entry name" value="SAM_MT_TRM11"/>
    <property type="match status" value="1"/>
</dbReference>
<organism evidence="16 17">
    <name type="scientific">Aspergillus steynii IBT 23096</name>
    <dbReference type="NCBI Taxonomy" id="1392250"/>
    <lineage>
        <taxon>Eukaryota</taxon>
        <taxon>Fungi</taxon>
        <taxon>Dikarya</taxon>
        <taxon>Ascomycota</taxon>
        <taxon>Pezizomycotina</taxon>
        <taxon>Eurotiomycetes</taxon>
        <taxon>Eurotiomycetidae</taxon>
        <taxon>Eurotiales</taxon>
        <taxon>Aspergillaceae</taxon>
        <taxon>Aspergillus</taxon>
        <taxon>Aspergillus subgen. Circumdati</taxon>
    </lineage>
</organism>
<proteinExistence type="inferred from homology"/>
<evidence type="ECO:0000256" key="4">
    <source>
        <dbReference type="ARBA" id="ARBA00022555"/>
    </source>
</evidence>
<evidence type="ECO:0000313" key="16">
    <source>
        <dbReference type="EMBL" id="PLB55138.1"/>
    </source>
</evidence>
<dbReference type="PANTHER" id="PTHR13370:SF3">
    <property type="entry name" value="TRNA (GUANINE(10)-N2)-METHYLTRANSFERASE HOMOLOG"/>
    <property type="match status" value="1"/>
</dbReference>
<comment type="similarity">
    <text evidence="2">Belongs to the sirtuin family. Class I subfamily.</text>
</comment>
<dbReference type="InterPro" id="IPR029063">
    <property type="entry name" value="SAM-dependent_MTases_sf"/>
</dbReference>
<dbReference type="InterPro" id="IPR016691">
    <property type="entry name" value="TRMT11"/>
</dbReference>
<evidence type="ECO:0000256" key="11">
    <source>
        <dbReference type="ARBA" id="ARBA00066937"/>
    </source>
</evidence>
<dbReference type="OrthoDB" id="296065at2759"/>